<feature type="transmembrane region" description="Helical" evidence="10">
    <location>
        <begin position="125"/>
        <end position="144"/>
    </location>
</feature>
<comment type="subcellular location">
    <subcellularLocation>
        <location evidence="1">Membrane</location>
        <topology evidence="1">Multi-pass membrane protein</topology>
    </subcellularLocation>
</comment>
<evidence type="ECO:0000256" key="1">
    <source>
        <dbReference type="ARBA" id="ARBA00004141"/>
    </source>
</evidence>
<keyword evidence="3" id="KW-0813">Transport</keyword>
<evidence type="ECO:0000256" key="6">
    <source>
        <dbReference type="ARBA" id="ARBA00022989"/>
    </source>
</evidence>
<protein>
    <recommendedName>
        <fullName evidence="11">TLC domain-containing protein</fullName>
    </recommendedName>
</protein>
<evidence type="ECO:0000313" key="12">
    <source>
        <dbReference type="EMBL" id="CAG7833976.1"/>
    </source>
</evidence>
<accession>A0A8J2M6U3</accession>
<dbReference type="InterPro" id="IPR016447">
    <property type="entry name" value="Translocation_assoc_membrane"/>
</dbReference>
<evidence type="ECO:0000259" key="11">
    <source>
        <dbReference type="PROSITE" id="PS50922"/>
    </source>
</evidence>
<name>A0A8J2M6U3_9HEXA</name>
<comment type="similarity">
    <text evidence="2">Belongs to the TRAM family.</text>
</comment>
<feature type="transmembrane region" description="Helical" evidence="10">
    <location>
        <begin position="86"/>
        <end position="105"/>
    </location>
</feature>
<evidence type="ECO:0000256" key="4">
    <source>
        <dbReference type="ARBA" id="ARBA00022692"/>
    </source>
</evidence>
<organism evidence="12 13">
    <name type="scientific">Allacma fusca</name>
    <dbReference type="NCBI Taxonomy" id="39272"/>
    <lineage>
        <taxon>Eukaryota</taxon>
        <taxon>Metazoa</taxon>
        <taxon>Ecdysozoa</taxon>
        <taxon>Arthropoda</taxon>
        <taxon>Hexapoda</taxon>
        <taxon>Collembola</taxon>
        <taxon>Symphypleona</taxon>
        <taxon>Sminthuridae</taxon>
        <taxon>Allacma</taxon>
    </lineage>
</organism>
<dbReference type="GO" id="GO:0005789">
    <property type="term" value="C:endoplasmic reticulum membrane"/>
    <property type="evidence" value="ECO:0007669"/>
    <property type="project" value="TreeGrafter"/>
</dbReference>
<keyword evidence="7 8" id="KW-0472">Membrane</keyword>
<keyword evidence="5" id="KW-0653">Protein transport</keyword>
<dbReference type="PANTHER" id="PTHR12371:SF11">
    <property type="entry name" value="TRANSLOCATING CHAIN-ASSOCIATED MEMBRANE PROTEIN"/>
    <property type="match status" value="1"/>
</dbReference>
<feature type="transmembrane region" description="Helical" evidence="10">
    <location>
        <begin position="196"/>
        <end position="215"/>
    </location>
</feature>
<dbReference type="Proteomes" id="UP000708208">
    <property type="component" value="Unassembled WGS sequence"/>
</dbReference>
<dbReference type="AlphaFoldDB" id="A0A8J2M6U3"/>
<proteinExistence type="inferred from homology"/>
<feature type="transmembrane region" description="Helical" evidence="10">
    <location>
        <begin position="21"/>
        <end position="42"/>
    </location>
</feature>
<feature type="region of interest" description="Disordered" evidence="9">
    <location>
        <begin position="322"/>
        <end position="365"/>
    </location>
</feature>
<evidence type="ECO:0000256" key="9">
    <source>
        <dbReference type="SAM" id="MobiDB-lite"/>
    </source>
</evidence>
<feature type="transmembrane region" description="Helical" evidence="10">
    <location>
        <begin position="164"/>
        <end position="184"/>
    </location>
</feature>
<evidence type="ECO:0000256" key="10">
    <source>
        <dbReference type="SAM" id="Phobius"/>
    </source>
</evidence>
<feature type="domain" description="TLC" evidence="11">
    <location>
        <begin position="120"/>
        <end position="320"/>
    </location>
</feature>
<dbReference type="GO" id="GO:0006616">
    <property type="term" value="P:SRP-dependent cotranslational protein targeting to membrane, translocation"/>
    <property type="evidence" value="ECO:0007669"/>
    <property type="project" value="InterPro"/>
</dbReference>
<dbReference type="EMBL" id="CAJVCH010570072">
    <property type="protein sequence ID" value="CAG7833976.1"/>
    <property type="molecule type" value="Genomic_DNA"/>
</dbReference>
<keyword evidence="4 8" id="KW-0812">Transmembrane</keyword>
<dbReference type="OrthoDB" id="3053196at2759"/>
<dbReference type="PROSITE" id="PS50922">
    <property type="entry name" value="TLC"/>
    <property type="match status" value="1"/>
</dbReference>
<dbReference type="PANTHER" id="PTHR12371">
    <property type="entry name" value="TRANSLOCATION ASSOCIATED MEMBRANE PROTEIN"/>
    <property type="match status" value="1"/>
</dbReference>
<reference evidence="12" key="1">
    <citation type="submission" date="2021-06" db="EMBL/GenBank/DDBJ databases">
        <authorList>
            <person name="Hodson N. C."/>
            <person name="Mongue J. A."/>
            <person name="Jaron S. K."/>
        </authorList>
    </citation>
    <scope>NUCLEOTIDE SEQUENCE</scope>
</reference>
<evidence type="ECO:0000256" key="3">
    <source>
        <dbReference type="ARBA" id="ARBA00022448"/>
    </source>
</evidence>
<dbReference type="SMART" id="SM00724">
    <property type="entry name" value="TLC"/>
    <property type="match status" value="1"/>
</dbReference>
<feature type="transmembrane region" description="Helical" evidence="10">
    <location>
        <begin position="260"/>
        <end position="281"/>
    </location>
</feature>
<keyword evidence="13" id="KW-1185">Reference proteome</keyword>
<keyword evidence="6 10" id="KW-1133">Transmembrane helix</keyword>
<dbReference type="InterPro" id="IPR006634">
    <property type="entry name" value="TLC-dom"/>
</dbReference>
<comment type="caution">
    <text evidence="12">The sequence shown here is derived from an EMBL/GenBank/DDBJ whole genome shotgun (WGS) entry which is preliminary data.</text>
</comment>
<gene>
    <name evidence="12" type="ORF">AFUS01_LOCUS43529</name>
</gene>
<dbReference type="GO" id="GO:0045048">
    <property type="term" value="P:protein insertion into ER membrane"/>
    <property type="evidence" value="ECO:0007669"/>
    <property type="project" value="TreeGrafter"/>
</dbReference>
<feature type="transmembrane region" description="Helical" evidence="10">
    <location>
        <begin position="287"/>
        <end position="306"/>
    </location>
</feature>
<dbReference type="Pfam" id="PF03798">
    <property type="entry name" value="TRAM_LAG1_CLN8"/>
    <property type="match status" value="1"/>
</dbReference>
<evidence type="ECO:0000313" key="13">
    <source>
        <dbReference type="Proteomes" id="UP000708208"/>
    </source>
</evidence>
<evidence type="ECO:0000256" key="2">
    <source>
        <dbReference type="ARBA" id="ARBA00005999"/>
    </source>
</evidence>
<sequence length="365" mass="41665">MVVKPRRGGNKNPPVLSHEFVIQNHADIVACVAMVFVIGLIFQVSSPLASLFITLHHNTTRNVSSINLPFEEEILYTSGWKDGCAVFFYTLIAIVMHALVQEYVLDKITRKLHLSKVRHSKFNDAGQLLAFALISALWGSNIIMRENYLSHIALLWDGFPHAEMNFILKFFMLAQLSYWLHWIPEIYFLRMKRDEVPQKMTTAGIYIAFVSFAYLTNLTRIGTILLVLHFIPEVFLSLGKLCHFAEKDAPATWLFRVGNIIFILARFFSVIFAVLTFWFGLEPFATQALRIVALALVGGLQSYLLFQFSIFHVKRLRTTVVPPVSHPKSPKKTKKATKADKEVSDLPEVDQNTRKQAQAKKLKQK</sequence>
<evidence type="ECO:0000256" key="7">
    <source>
        <dbReference type="ARBA" id="ARBA00023136"/>
    </source>
</evidence>
<evidence type="ECO:0000256" key="8">
    <source>
        <dbReference type="PROSITE-ProRule" id="PRU00205"/>
    </source>
</evidence>
<evidence type="ECO:0000256" key="5">
    <source>
        <dbReference type="ARBA" id="ARBA00022927"/>
    </source>
</evidence>